<dbReference type="OrthoDB" id="2331100at2759"/>
<sequence length="219" mass="22159">MYLTSAAIFLALGTWAQATTIRVVTVGASNGALTFSPNNTQAQAGDVVQFQFMPGNHSVAQADFSSPCMPVAQTQATTSGWWSGFMPMPANPQSMPVFSVPVKDANPVYFYCAQSNHCQSGMVGAINAPTSGSMSVDAFASAAKSAPQNMAPGQTSNSVSSADSSSTATTMATSTTSGSTAVTASSAPPINAASRTLAGVAKQSIYGASLAGLAAFLFL</sequence>
<dbReference type="AlphaFoldDB" id="A0A6A6GXA8"/>
<dbReference type="Proteomes" id="UP000800092">
    <property type="component" value="Unassembled WGS sequence"/>
</dbReference>
<dbReference type="PANTHER" id="PTHR34883:SF17">
    <property type="entry name" value="CUPREDOXIN"/>
    <property type="match status" value="1"/>
</dbReference>
<keyword evidence="5" id="KW-1185">Reference proteome</keyword>
<evidence type="ECO:0000256" key="1">
    <source>
        <dbReference type="SAM" id="MobiDB-lite"/>
    </source>
</evidence>
<feature type="chain" id="PRO_5025342875" description="Phytocyanin domain-containing protein" evidence="2">
    <location>
        <begin position="19"/>
        <end position="219"/>
    </location>
</feature>
<dbReference type="CDD" id="cd00920">
    <property type="entry name" value="Cupredoxin"/>
    <property type="match status" value="1"/>
</dbReference>
<feature type="signal peptide" evidence="2">
    <location>
        <begin position="1"/>
        <end position="18"/>
    </location>
</feature>
<dbReference type="PANTHER" id="PTHR34883">
    <property type="entry name" value="SERINE-RICH PROTEIN, PUTATIVE-RELATED-RELATED"/>
    <property type="match status" value="1"/>
</dbReference>
<organism evidence="4 5">
    <name type="scientific">Viridothelium virens</name>
    <name type="common">Speckled blister lichen</name>
    <name type="synonym">Trypethelium virens</name>
    <dbReference type="NCBI Taxonomy" id="1048519"/>
    <lineage>
        <taxon>Eukaryota</taxon>
        <taxon>Fungi</taxon>
        <taxon>Dikarya</taxon>
        <taxon>Ascomycota</taxon>
        <taxon>Pezizomycotina</taxon>
        <taxon>Dothideomycetes</taxon>
        <taxon>Dothideomycetes incertae sedis</taxon>
        <taxon>Trypetheliales</taxon>
        <taxon>Trypetheliaceae</taxon>
        <taxon>Viridothelium</taxon>
    </lineage>
</organism>
<dbReference type="Gene3D" id="2.60.40.420">
    <property type="entry name" value="Cupredoxins - blue copper proteins"/>
    <property type="match status" value="1"/>
</dbReference>
<feature type="domain" description="Phytocyanin" evidence="3">
    <location>
        <begin position="38"/>
        <end position="122"/>
    </location>
</feature>
<keyword evidence="2" id="KW-0732">Signal</keyword>
<gene>
    <name evidence="4" type="ORF">EV356DRAFT_453829</name>
</gene>
<dbReference type="InterPro" id="IPR052953">
    <property type="entry name" value="Ser-rich/MCO-related"/>
</dbReference>
<evidence type="ECO:0000313" key="4">
    <source>
        <dbReference type="EMBL" id="KAF2230436.1"/>
    </source>
</evidence>
<dbReference type="InterPro" id="IPR008972">
    <property type="entry name" value="Cupredoxin"/>
</dbReference>
<evidence type="ECO:0000256" key="2">
    <source>
        <dbReference type="SAM" id="SignalP"/>
    </source>
</evidence>
<proteinExistence type="predicted"/>
<accession>A0A6A6GXA8</accession>
<reference evidence="4" key="1">
    <citation type="journal article" date="2020" name="Stud. Mycol.">
        <title>101 Dothideomycetes genomes: a test case for predicting lifestyles and emergence of pathogens.</title>
        <authorList>
            <person name="Haridas S."/>
            <person name="Albert R."/>
            <person name="Binder M."/>
            <person name="Bloem J."/>
            <person name="Labutti K."/>
            <person name="Salamov A."/>
            <person name="Andreopoulos B."/>
            <person name="Baker S."/>
            <person name="Barry K."/>
            <person name="Bills G."/>
            <person name="Bluhm B."/>
            <person name="Cannon C."/>
            <person name="Castanera R."/>
            <person name="Culley D."/>
            <person name="Daum C."/>
            <person name="Ezra D."/>
            <person name="Gonzalez J."/>
            <person name="Henrissat B."/>
            <person name="Kuo A."/>
            <person name="Liang C."/>
            <person name="Lipzen A."/>
            <person name="Lutzoni F."/>
            <person name="Magnuson J."/>
            <person name="Mondo S."/>
            <person name="Nolan M."/>
            <person name="Ohm R."/>
            <person name="Pangilinan J."/>
            <person name="Park H.-J."/>
            <person name="Ramirez L."/>
            <person name="Alfaro M."/>
            <person name="Sun H."/>
            <person name="Tritt A."/>
            <person name="Yoshinaga Y."/>
            <person name="Zwiers L.-H."/>
            <person name="Turgeon B."/>
            <person name="Goodwin S."/>
            <person name="Spatafora J."/>
            <person name="Crous P."/>
            <person name="Grigoriev I."/>
        </authorList>
    </citation>
    <scope>NUCLEOTIDE SEQUENCE</scope>
    <source>
        <strain evidence="4">Tuck. ex Michener</strain>
    </source>
</reference>
<evidence type="ECO:0000259" key="3">
    <source>
        <dbReference type="Pfam" id="PF02298"/>
    </source>
</evidence>
<dbReference type="SUPFAM" id="SSF49503">
    <property type="entry name" value="Cupredoxins"/>
    <property type="match status" value="1"/>
</dbReference>
<dbReference type="InterPro" id="IPR003245">
    <property type="entry name" value="Phytocyanin_dom"/>
</dbReference>
<dbReference type="GO" id="GO:0009055">
    <property type="term" value="F:electron transfer activity"/>
    <property type="evidence" value="ECO:0007669"/>
    <property type="project" value="InterPro"/>
</dbReference>
<protein>
    <recommendedName>
        <fullName evidence="3">Phytocyanin domain-containing protein</fullName>
    </recommendedName>
</protein>
<feature type="compositionally biased region" description="Low complexity" evidence="1">
    <location>
        <begin position="155"/>
        <end position="186"/>
    </location>
</feature>
<name>A0A6A6GXA8_VIRVR</name>
<evidence type="ECO:0000313" key="5">
    <source>
        <dbReference type="Proteomes" id="UP000800092"/>
    </source>
</evidence>
<feature type="region of interest" description="Disordered" evidence="1">
    <location>
        <begin position="145"/>
        <end position="186"/>
    </location>
</feature>
<dbReference type="Pfam" id="PF02298">
    <property type="entry name" value="Cu_bind_like"/>
    <property type="match status" value="1"/>
</dbReference>
<dbReference type="EMBL" id="ML991841">
    <property type="protein sequence ID" value="KAF2230436.1"/>
    <property type="molecule type" value="Genomic_DNA"/>
</dbReference>